<dbReference type="GO" id="GO:0005886">
    <property type="term" value="C:plasma membrane"/>
    <property type="evidence" value="ECO:0007669"/>
    <property type="project" value="UniProtKB-SubCell"/>
</dbReference>
<dbReference type="PANTHER" id="PTHR33908:SF11">
    <property type="entry name" value="MEMBRANE PROTEIN"/>
    <property type="match status" value="1"/>
</dbReference>
<keyword evidence="3" id="KW-0328">Glycosyltransferase</keyword>
<evidence type="ECO:0000256" key="8">
    <source>
        <dbReference type="SAM" id="MobiDB-lite"/>
    </source>
</evidence>
<feature type="transmembrane region" description="Helical" evidence="9">
    <location>
        <begin position="354"/>
        <end position="373"/>
    </location>
</feature>
<comment type="caution">
    <text evidence="11">The sequence shown here is derived from an EMBL/GenBank/DDBJ whole genome shotgun (WGS) entry which is preliminary data.</text>
</comment>
<keyword evidence="7 9" id="KW-0472">Membrane</keyword>
<feature type="transmembrane region" description="Helical" evidence="9">
    <location>
        <begin position="111"/>
        <end position="132"/>
    </location>
</feature>
<feature type="transmembrane region" description="Helical" evidence="9">
    <location>
        <begin position="33"/>
        <end position="58"/>
    </location>
</feature>
<dbReference type="InterPro" id="IPR050297">
    <property type="entry name" value="LipidA_mod_glycosyltrf_83"/>
</dbReference>
<dbReference type="PANTHER" id="PTHR33908">
    <property type="entry name" value="MANNOSYLTRANSFERASE YKCB-RELATED"/>
    <property type="match status" value="1"/>
</dbReference>
<evidence type="ECO:0000259" key="10">
    <source>
        <dbReference type="Pfam" id="PF13231"/>
    </source>
</evidence>
<dbReference type="AlphaFoldDB" id="A0A7C3UXT4"/>
<evidence type="ECO:0000256" key="5">
    <source>
        <dbReference type="ARBA" id="ARBA00022692"/>
    </source>
</evidence>
<keyword evidence="6 9" id="KW-1133">Transmembrane helix</keyword>
<evidence type="ECO:0000256" key="9">
    <source>
        <dbReference type="SAM" id="Phobius"/>
    </source>
</evidence>
<dbReference type="InterPro" id="IPR038731">
    <property type="entry name" value="RgtA/B/C-like"/>
</dbReference>
<evidence type="ECO:0000256" key="3">
    <source>
        <dbReference type="ARBA" id="ARBA00022676"/>
    </source>
</evidence>
<name>A0A7C3UXT4_9BACT</name>
<evidence type="ECO:0000256" key="2">
    <source>
        <dbReference type="ARBA" id="ARBA00022475"/>
    </source>
</evidence>
<feature type="transmembrane region" description="Helical" evidence="9">
    <location>
        <begin position="268"/>
        <end position="286"/>
    </location>
</feature>
<evidence type="ECO:0000256" key="1">
    <source>
        <dbReference type="ARBA" id="ARBA00004651"/>
    </source>
</evidence>
<feature type="transmembrane region" description="Helical" evidence="9">
    <location>
        <begin position="385"/>
        <end position="402"/>
    </location>
</feature>
<organism evidence="11">
    <name type="scientific">Desulfobacca acetoxidans</name>
    <dbReference type="NCBI Taxonomy" id="60893"/>
    <lineage>
        <taxon>Bacteria</taxon>
        <taxon>Pseudomonadati</taxon>
        <taxon>Thermodesulfobacteriota</taxon>
        <taxon>Desulfobaccia</taxon>
        <taxon>Desulfobaccales</taxon>
        <taxon>Desulfobaccaceae</taxon>
        <taxon>Desulfobacca</taxon>
    </lineage>
</organism>
<gene>
    <name evidence="11" type="ORF">ENW96_06660</name>
</gene>
<sequence length="558" mass="61472">MPLLTQPPFFYSNREEQEERERQLSKPAGNNQAAAAGIPPFALSLVGIWGAAIILRLGDLSARNLWTDEAWVALAALAATPGEALTLGRSTPPFYTLAVWGLVQVFGGSEAILRSLSFAFGLGTVFLFWFIARRLASPAAALLGLTLVAVSPVLVYFSKELKQYSGDAFFAVLVVWLAENLQEHPGKGGWLVLALSGVGALGFSHGAVFVLPVILAVLWLNLPRSQRPWLAGLGALWGLAVAAFYVIFYRHQVDPQLVDYWAGEFPDFSGLVAFLAWLGGALGRYFHYFFSYFFSVSCGWLWGVVFTALGLGALARPGPRRLLLYWGGPLLLTLAAAALHRYPFMARYNGSRLLLFSAPWLYLLAAIGLTAILSRLRRRPQRWPAPALAILILITLQPLALVQEDLHPQANRQELKPLAAYLQSHLLPGDRIYVYYHAIYPFKYYFRGDLEGVCWGKSCVETNLDLPASGPASPRRLWLVAAHFGELASLRQFATRLLGPNWREETIKRQQNAALLLFVPQDCIMAAPQNALPGAPRSVTSVPLTEKACPKTPLPPRP</sequence>
<feature type="domain" description="Glycosyltransferase RgtA/B/C/D-like" evidence="10">
    <location>
        <begin position="91"/>
        <end position="242"/>
    </location>
</feature>
<dbReference type="EMBL" id="DTMF01000168">
    <property type="protein sequence ID" value="HGF34057.1"/>
    <property type="molecule type" value="Genomic_DNA"/>
</dbReference>
<keyword evidence="4" id="KW-0808">Transferase</keyword>
<keyword evidence="5 9" id="KW-0812">Transmembrane</keyword>
<protein>
    <recommendedName>
        <fullName evidence="10">Glycosyltransferase RgtA/B/C/D-like domain-containing protein</fullName>
    </recommendedName>
</protein>
<evidence type="ECO:0000313" key="11">
    <source>
        <dbReference type="EMBL" id="HGF34057.1"/>
    </source>
</evidence>
<proteinExistence type="predicted"/>
<keyword evidence="2" id="KW-1003">Cell membrane</keyword>
<dbReference type="GO" id="GO:0016763">
    <property type="term" value="F:pentosyltransferase activity"/>
    <property type="evidence" value="ECO:0007669"/>
    <property type="project" value="TreeGrafter"/>
</dbReference>
<reference evidence="11" key="1">
    <citation type="journal article" date="2020" name="mSystems">
        <title>Genome- and Community-Level Interaction Insights into Carbon Utilization and Element Cycling Functions of Hydrothermarchaeota in Hydrothermal Sediment.</title>
        <authorList>
            <person name="Zhou Z."/>
            <person name="Liu Y."/>
            <person name="Xu W."/>
            <person name="Pan J."/>
            <person name="Luo Z.H."/>
            <person name="Li M."/>
        </authorList>
    </citation>
    <scope>NUCLEOTIDE SEQUENCE [LARGE SCALE GENOMIC DNA]</scope>
    <source>
        <strain evidence="11">SpSt-897</strain>
    </source>
</reference>
<feature type="transmembrane region" description="Helical" evidence="9">
    <location>
        <begin position="139"/>
        <end position="157"/>
    </location>
</feature>
<feature type="transmembrane region" description="Helical" evidence="9">
    <location>
        <begin position="322"/>
        <end position="342"/>
    </location>
</feature>
<feature type="transmembrane region" description="Helical" evidence="9">
    <location>
        <begin position="190"/>
        <end position="222"/>
    </location>
</feature>
<feature type="region of interest" description="Disordered" evidence="8">
    <location>
        <begin position="535"/>
        <end position="558"/>
    </location>
</feature>
<dbReference type="Pfam" id="PF13231">
    <property type="entry name" value="PMT_2"/>
    <property type="match status" value="1"/>
</dbReference>
<feature type="transmembrane region" description="Helical" evidence="9">
    <location>
        <begin position="292"/>
        <end position="315"/>
    </location>
</feature>
<feature type="transmembrane region" description="Helical" evidence="9">
    <location>
        <begin position="228"/>
        <end position="248"/>
    </location>
</feature>
<dbReference type="GO" id="GO:0009103">
    <property type="term" value="P:lipopolysaccharide biosynthetic process"/>
    <property type="evidence" value="ECO:0007669"/>
    <property type="project" value="UniProtKB-ARBA"/>
</dbReference>
<evidence type="ECO:0000256" key="6">
    <source>
        <dbReference type="ARBA" id="ARBA00022989"/>
    </source>
</evidence>
<evidence type="ECO:0000256" key="4">
    <source>
        <dbReference type="ARBA" id="ARBA00022679"/>
    </source>
</evidence>
<accession>A0A7C3UXT4</accession>
<comment type="subcellular location">
    <subcellularLocation>
        <location evidence="1">Cell membrane</location>
        <topology evidence="1">Multi-pass membrane protein</topology>
    </subcellularLocation>
</comment>
<evidence type="ECO:0000256" key="7">
    <source>
        <dbReference type="ARBA" id="ARBA00023136"/>
    </source>
</evidence>